<dbReference type="EMBL" id="BOOO01000053">
    <property type="protein sequence ID" value="GII34584.1"/>
    <property type="molecule type" value="Genomic_DNA"/>
</dbReference>
<keyword evidence="2" id="KW-1185">Reference proteome</keyword>
<proteinExistence type="predicted"/>
<dbReference type="AlphaFoldDB" id="A0A8J3TXX8"/>
<reference evidence="1 2" key="1">
    <citation type="submission" date="2021-01" db="EMBL/GenBank/DDBJ databases">
        <title>Whole genome shotgun sequence of Planotetraspora mira NBRC 15435.</title>
        <authorList>
            <person name="Komaki H."/>
            <person name="Tamura T."/>
        </authorList>
    </citation>
    <scope>NUCLEOTIDE SEQUENCE [LARGE SCALE GENOMIC DNA]</scope>
    <source>
        <strain evidence="1 2">NBRC 15435</strain>
    </source>
</reference>
<gene>
    <name evidence="1" type="ORF">Pmi06nite_80260</name>
</gene>
<dbReference type="Proteomes" id="UP000650628">
    <property type="component" value="Unassembled WGS sequence"/>
</dbReference>
<sequence length="110" mass="12189">MHAAAEAFLAEFGGLAVWNGGPGISSARESFELDPMLVWNSEEDRFLAWSETMSRNIFPIGELDHGRFFLGLDEHAELYLVETWLASFGRMPIALDNLVLGVMPETVADS</sequence>
<organism evidence="1 2">
    <name type="scientific">Planotetraspora mira</name>
    <dbReference type="NCBI Taxonomy" id="58121"/>
    <lineage>
        <taxon>Bacteria</taxon>
        <taxon>Bacillati</taxon>
        <taxon>Actinomycetota</taxon>
        <taxon>Actinomycetes</taxon>
        <taxon>Streptosporangiales</taxon>
        <taxon>Streptosporangiaceae</taxon>
        <taxon>Planotetraspora</taxon>
    </lineage>
</organism>
<evidence type="ECO:0000313" key="1">
    <source>
        <dbReference type="EMBL" id="GII34584.1"/>
    </source>
</evidence>
<evidence type="ECO:0000313" key="2">
    <source>
        <dbReference type="Proteomes" id="UP000650628"/>
    </source>
</evidence>
<dbReference type="InterPro" id="IPR025850">
    <property type="entry name" value="SUKH-3"/>
</dbReference>
<accession>A0A8J3TXX8</accession>
<comment type="caution">
    <text evidence="1">The sequence shown here is derived from an EMBL/GenBank/DDBJ whole genome shotgun (WGS) entry which is preliminary data.</text>
</comment>
<name>A0A8J3TXX8_9ACTN</name>
<dbReference type="Pfam" id="PF14433">
    <property type="entry name" value="SUKH-3"/>
    <property type="match status" value="1"/>
</dbReference>
<protein>
    <submittedName>
        <fullName evidence="1">Uncharacterized protein</fullName>
    </submittedName>
</protein>